<dbReference type="SUPFAM" id="SSF101790">
    <property type="entry name" value="Aminomethyltransferase beta-barrel domain"/>
    <property type="match status" value="1"/>
</dbReference>
<dbReference type="Gene3D" id="4.10.1250.10">
    <property type="entry name" value="Aminomethyltransferase fragment"/>
    <property type="match status" value="1"/>
</dbReference>
<evidence type="ECO:0000256" key="1">
    <source>
        <dbReference type="ARBA" id="ARBA00003631"/>
    </source>
</evidence>
<keyword evidence="7 11" id="KW-0809">Transit peptide</keyword>
<dbReference type="Gene3D" id="2.40.30.110">
    <property type="entry name" value="Aminomethyltransferase beta-barrel domains"/>
    <property type="match status" value="1"/>
</dbReference>
<dbReference type="InterPro" id="IPR029043">
    <property type="entry name" value="GcvT/YgfZ_C"/>
</dbReference>
<dbReference type="SUPFAM" id="SSF103025">
    <property type="entry name" value="Folate-binding domain"/>
    <property type="match status" value="1"/>
</dbReference>
<comment type="subunit">
    <text evidence="4 11">The glycine cleavage system is composed of four proteins: P, T, L and H.</text>
</comment>
<evidence type="ECO:0000256" key="10">
    <source>
        <dbReference type="PIRSR" id="PIRSR006487-1"/>
    </source>
</evidence>
<dbReference type="InterPro" id="IPR028896">
    <property type="entry name" value="GcvT/YgfZ/DmdA"/>
</dbReference>
<sequence>MFKIYRSKRITLTCGKLLKNFREYASTKSPLQAQHTALYDFHTKHGGKMVNFGGYILPVQYSDQSIIASHLHTRQHAAIFDVSHMLQTYVRGSDAIACIESLCTADIKGMAVGQSTLTVFTNENGGILDDLIVTKISDEQLYIVSNAAMKSQDMQIMMCAKDHFTADGKKVDIEFLSTSDQSLIAVQGPKAVANLQKLLPKTKTLDEFYFLHTTVSEVAGIQDCRITRCGYTGEDGVEVSVPSAHVVHVTEALLNANEYLKLAGLGARDTLRLEAGLCLYGSDINAETTPVEAGLAWLIARRRRNESNFPGAKRILSQLDKQTDEIKLRRIGLTMCEDKKSPPARAGSKIYHKDKEVGYITSGCISPSLGKNISMGYIAAAHARTPHEMVQLKIRDNFYDAFITRMPFVKTNYFNKPKNSV</sequence>
<dbReference type="PANTHER" id="PTHR43757">
    <property type="entry name" value="AMINOMETHYLTRANSFERASE"/>
    <property type="match status" value="1"/>
</dbReference>
<organism evidence="14">
    <name type="scientific">Zeugodacus cucurbitae</name>
    <name type="common">Melon fruit fly</name>
    <name type="synonym">Bactrocera cucurbitae</name>
    <dbReference type="NCBI Taxonomy" id="28588"/>
    <lineage>
        <taxon>Eukaryota</taxon>
        <taxon>Metazoa</taxon>
        <taxon>Ecdysozoa</taxon>
        <taxon>Arthropoda</taxon>
        <taxon>Hexapoda</taxon>
        <taxon>Insecta</taxon>
        <taxon>Pterygota</taxon>
        <taxon>Neoptera</taxon>
        <taxon>Endopterygota</taxon>
        <taxon>Diptera</taxon>
        <taxon>Brachycera</taxon>
        <taxon>Muscomorpha</taxon>
        <taxon>Tephritoidea</taxon>
        <taxon>Tephritidae</taxon>
        <taxon>Zeugodacus</taxon>
        <taxon>Zeugodacus</taxon>
    </lineage>
</organism>
<evidence type="ECO:0000313" key="14">
    <source>
        <dbReference type="EMBL" id="JAD14226.1"/>
    </source>
</evidence>
<evidence type="ECO:0000256" key="2">
    <source>
        <dbReference type="ARBA" id="ARBA00004173"/>
    </source>
</evidence>
<dbReference type="GO" id="GO:0005960">
    <property type="term" value="C:glycine cleavage complex"/>
    <property type="evidence" value="ECO:0007669"/>
    <property type="project" value="InterPro"/>
</dbReference>
<evidence type="ECO:0000259" key="13">
    <source>
        <dbReference type="Pfam" id="PF08669"/>
    </source>
</evidence>
<dbReference type="EMBL" id="GBXI01000066">
    <property type="protein sequence ID" value="JAD14226.1"/>
    <property type="molecule type" value="Transcribed_RNA"/>
</dbReference>
<comment type="function">
    <text evidence="1 11">The glycine cleavage system catalyzes the degradation of glycine.</text>
</comment>
<evidence type="ECO:0000256" key="9">
    <source>
        <dbReference type="ARBA" id="ARBA00047665"/>
    </source>
</evidence>
<keyword evidence="14" id="KW-0489">Methyltransferase</keyword>
<dbReference type="GO" id="GO:0032259">
    <property type="term" value="P:methylation"/>
    <property type="evidence" value="ECO:0007669"/>
    <property type="project" value="UniProtKB-KW"/>
</dbReference>
<dbReference type="Gene3D" id="3.30.1360.120">
    <property type="entry name" value="Probable tRNA modification gtpase trme, domain 1"/>
    <property type="match status" value="1"/>
</dbReference>
<dbReference type="InterPro" id="IPR013977">
    <property type="entry name" value="GcvT_C"/>
</dbReference>
<protein>
    <recommendedName>
        <fullName evidence="11">Aminomethyltransferase</fullName>
        <ecNumber evidence="11">2.1.2.10</ecNumber>
    </recommendedName>
    <alternativeName>
        <fullName evidence="11">Glycine cleavage system T protein</fullName>
    </alternativeName>
</protein>
<feature type="domain" description="GCVT N-terminal" evidence="12">
    <location>
        <begin position="38"/>
        <end position="300"/>
    </location>
</feature>
<dbReference type="OrthoDB" id="10263536at2759"/>
<keyword evidence="5 11" id="KW-0032">Aminotransferase</keyword>
<dbReference type="InterPro" id="IPR006223">
    <property type="entry name" value="GcvT"/>
</dbReference>
<dbReference type="FunFam" id="4.10.1250.10:FF:000002">
    <property type="entry name" value="Aminomethyltransferase"/>
    <property type="match status" value="1"/>
</dbReference>
<reference evidence="14" key="2">
    <citation type="journal article" date="2015" name="Gigascience">
        <title>Reconstructing a comprehensive transcriptome assembly of a white-pupal translocated strain of the pest fruit fly Bactrocera cucurbitae.</title>
        <authorList>
            <person name="Sim S.B."/>
            <person name="Calla B."/>
            <person name="Hall B."/>
            <person name="DeRego T."/>
            <person name="Geib S.M."/>
        </authorList>
    </citation>
    <scope>NUCLEOTIDE SEQUENCE</scope>
</reference>
<evidence type="ECO:0000256" key="5">
    <source>
        <dbReference type="ARBA" id="ARBA00022576"/>
    </source>
</evidence>
<keyword evidence="8 11" id="KW-0496">Mitochondrion</keyword>
<dbReference type="GO" id="GO:0004047">
    <property type="term" value="F:aminomethyltransferase activity"/>
    <property type="evidence" value="ECO:0007669"/>
    <property type="project" value="UniProtKB-EC"/>
</dbReference>
<dbReference type="PANTHER" id="PTHR43757:SF16">
    <property type="entry name" value="AMINOMETHYLTRANSFERASE, MITOCHONDRIAL"/>
    <property type="match status" value="1"/>
</dbReference>
<dbReference type="AlphaFoldDB" id="A0A0A1XT44"/>
<dbReference type="Pfam" id="PF08669">
    <property type="entry name" value="GCV_T_C"/>
    <property type="match status" value="1"/>
</dbReference>
<dbReference type="GO" id="GO:0006546">
    <property type="term" value="P:glycine catabolic process"/>
    <property type="evidence" value="ECO:0007669"/>
    <property type="project" value="InterPro"/>
</dbReference>
<feature type="binding site" evidence="10">
    <location>
        <position position="238"/>
    </location>
    <ligand>
        <name>substrate</name>
    </ligand>
</feature>
<evidence type="ECO:0000259" key="12">
    <source>
        <dbReference type="Pfam" id="PF01571"/>
    </source>
</evidence>
<dbReference type="GO" id="GO:0008168">
    <property type="term" value="F:methyltransferase activity"/>
    <property type="evidence" value="ECO:0007669"/>
    <property type="project" value="UniProtKB-KW"/>
</dbReference>
<gene>
    <name evidence="14" type="primary">AMT</name>
    <name evidence="14" type="ORF">g.186</name>
</gene>
<evidence type="ECO:0000256" key="6">
    <source>
        <dbReference type="ARBA" id="ARBA00022679"/>
    </source>
</evidence>
<comment type="catalytic activity">
    <reaction evidence="9 11">
        <text>N(6)-[(R)-S(8)-aminomethyldihydrolipoyl]-L-lysyl-[protein] + (6S)-5,6,7,8-tetrahydrofolate = N(6)-[(R)-dihydrolipoyl]-L-lysyl-[protein] + (6R)-5,10-methylene-5,6,7,8-tetrahydrofolate + NH4(+)</text>
        <dbReference type="Rhea" id="RHEA:16945"/>
        <dbReference type="Rhea" id="RHEA-COMP:10475"/>
        <dbReference type="Rhea" id="RHEA-COMP:10492"/>
        <dbReference type="ChEBI" id="CHEBI:15636"/>
        <dbReference type="ChEBI" id="CHEBI:28938"/>
        <dbReference type="ChEBI" id="CHEBI:57453"/>
        <dbReference type="ChEBI" id="CHEBI:83100"/>
        <dbReference type="ChEBI" id="CHEBI:83143"/>
        <dbReference type="EC" id="2.1.2.10"/>
    </reaction>
</comment>
<dbReference type="InterPro" id="IPR006222">
    <property type="entry name" value="GCVT_N"/>
</dbReference>
<comment type="subcellular location">
    <subcellularLocation>
        <location evidence="2 11">Mitochondrion</location>
    </subcellularLocation>
</comment>
<dbReference type="GO" id="GO:0005739">
    <property type="term" value="C:mitochondrion"/>
    <property type="evidence" value="ECO:0007669"/>
    <property type="project" value="UniProtKB-SubCell"/>
</dbReference>
<dbReference type="GeneID" id="105218332"/>
<accession>A0A0A1XT44</accession>
<comment type="similarity">
    <text evidence="3 11">Belongs to the GcvT family.</text>
</comment>
<dbReference type="FunFam" id="3.30.70.1400:FF:000001">
    <property type="entry name" value="Aminomethyltransferase"/>
    <property type="match status" value="1"/>
</dbReference>
<proteinExistence type="inferred from homology"/>
<evidence type="ECO:0000256" key="3">
    <source>
        <dbReference type="ARBA" id="ARBA00008609"/>
    </source>
</evidence>
<dbReference type="InterPro" id="IPR027266">
    <property type="entry name" value="TrmE/GcvT-like"/>
</dbReference>
<keyword evidence="6 11" id="KW-0808">Transferase</keyword>
<evidence type="ECO:0000256" key="4">
    <source>
        <dbReference type="ARBA" id="ARBA00011690"/>
    </source>
</evidence>
<reference evidence="14" key="1">
    <citation type="submission" date="2014-11" db="EMBL/GenBank/DDBJ databases">
        <authorList>
            <person name="Geib S."/>
        </authorList>
    </citation>
    <scope>NUCLEOTIDE SEQUENCE</scope>
</reference>
<dbReference type="NCBIfam" id="NF001567">
    <property type="entry name" value="PRK00389.1"/>
    <property type="match status" value="1"/>
</dbReference>
<dbReference type="EC" id="2.1.2.10" evidence="11"/>
<dbReference type="GO" id="GO:0008483">
    <property type="term" value="F:transaminase activity"/>
    <property type="evidence" value="ECO:0007669"/>
    <property type="project" value="UniProtKB-KW"/>
</dbReference>
<evidence type="ECO:0000256" key="7">
    <source>
        <dbReference type="ARBA" id="ARBA00022946"/>
    </source>
</evidence>
<dbReference type="Gene3D" id="3.30.70.1400">
    <property type="entry name" value="Aminomethyltransferase beta-barrel domains"/>
    <property type="match status" value="1"/>
</dbReference>
<feature type="domain" description="Aminomethyltransferase C-terminal" evidence="13">
    <location>
        <begin position="329"/>
        <end position="410"/>
    </location>
</feature>
<name>A0A0A1XT44_ZEUCU</name>
<evidence type="ECO:0000256" key="11">
    <source>
        <dbReference type="RuleBase" id="RU003981"/>
    </source>
</evidence>
<evidence type="ECO:0000256" key="8">
    <source>
        <dbReference type="ARBA" id="ARBA00023128"/>
    </source>
</evidence>
<dbReference type="NCBIfam" id="TIGR00528">
    <property type="entry name" value="gcvT"/>
    <property type="match status" value="1"/>
</dbReference>
<dbReference type="PIRSF" id="PIRSF006487">
    <property type="entry name" value="GcvT"/>
    <property type="match status" value="1"/>
</dbReference>
<dbReference type="Pfam" id="PF01571">
    <property type="entry name" value="GCV_T"/>
    <property type="match status" value="1"/>
</dbReference>